<feature type="domain" description="Ketoreductase" evidence="3">
    <location>
        <begin position="6"/>
        <end position="184"/>
    </location>
</feature>
<dbReference type="PRINTS" id="PR00080">
    <property type="entry name" value="SDRFAMILY"/>
</dbReference>
<dbReference type="InterPro" id="IPR057326">
    <property type="entry name" value="KR_dom"/>
</dbReference>
<dbReference type="KEGG" id="apes:FOC84_33065"/>
<dbReference type="PRINTS" id="PR00081">
    <property type="entry name" value="GDHRDH"/>
</dbReference>
<protein>
    <submittedName>
        <fullName evidence="4">SDR family oxidoreductase</fullName>
    </submittedName>
</protein>
<dbReference type="SUPFAM" id="SSF51735">
    <property type="entry name" value="NAD(P)-binding Rossmann-fold domains"/>
    <property type="match status" value="1"/>
</dbReference>
<dbReference type="RefSeq" id="WP_173149808.1">
    <property type="nucleotide sequence ID" value="NZ_CP053985.1"/>
</dbReference>
<dbReference type="SMART" id="SM00822">
    <property type="entry name" value="PKS_KR"/>
    <property type="match status" value="1"/>
</dbReference>
<evidence type="ECO:0000313" key="5">
    <source>
        <dbReference type="Proteomes" id="UP000500970"/>
    </source>
</evidence>
<dbReference type="CDD" id="cd05233">
    <property type="entry name" value="SDR_c"/>
    <property type="match status" value="1"/>
</dbReference>
<dbReference type="Gene3D" id="3.40.50.720">
    <property type="entry name" value="NAD(P)-binding Rossmann-like Domain"/>
    <property type="match status" value="1"/>
</dbReference>
<keyword evidence="5" id="KW-1185">Reference proteome</keyword>
<evidence type="ECO:0000256" key="1">
    <source>
        <dbReference type="ARBA" id="ARBA00006484"/>
    </source>
</evidence>
<gene>
    <name evidence="4" type="ORF">FOC84_33065</name>
</gene>
<dbReference type="FunFam" id="3.40.50.720:FF:000084">
    <property type="entry name" value="Short-chain dehydrogenase reductase"/>
    <property type="match status" value="1"/>
</dbReference>
<dbReference type="GO" id="GO:0016491">
    <property type="term" value="F:oxidoreductase activity"/>
    <property type="evidence" value="ECO:0007669"/>
    <property type="project" value="UniProtKB-KW"/>
</dbReference>
<comment type="similarity">
    <text evidence="1">Belongs to the short-chain dehydrogenases/reductases (SDR) family.</text>
</comment>
<evidence type="ECO:0000259" key="3">
    <source>
        <dbReference type="SMART" id="SM00822"/>
    </source>
</evidence>
<dbReference type="EMBL" id="CP053985">
    <property type="protein sequence ID" value="QKH39508.1"/>
    <property type="molecule type" value="Genomic_DNA"/>
</dbReference>
<reference evidence="4 5" key="1">
    <citation type="submission" date="2020-05" db="EMBL/GenBank/DDBJ databases">
        <title>FDA dAtabase for Regulatory Grade micrObial Sequences (FDA-ARGOS): Supporting development and validation of Infectious Disease Dx tests.</title>
        <authorList>
            <person name="Sproer C."/>
            <person name="Gronow S."/>
            <person name="Severitt S."/>
            <person name="Schroder I."/>
            <person name="Tallon L."/>
            <person name="Sadzewicz L."/>
            <person name="Zhao X."/>
            <person name="Vavikolanu K."/>
            <person name="Mehta A."/>
            <person name="Aluvathingal J."/>
            <person name="Nadendla S."/>
            <person name="Myers T."/>
            <person name="Yan Y."/>
            <person name="Sichtig H."/>
        </authorList>
    </citation>
    <scope>NUCLEOTIDE SEQUENCE [LARGE SCALE GENOMIC DNA]</scope>
    <source>
        <strain evidence="4 5">FDAARGOS_790</strain>
    </source>
</reference>
<name>A0A7D4E1V7_9BURK</name>
<dbReference type="NCBIfam" id="NF005559">
    <property type="entry name" value="PRK07231.1"/>
    <property type="match status" value="1"/>
</dbReference>
<dbReference type="Proteomes" id="UP000500970">
    <property type="component" value="Chromosome"/>
</dbReference>
<dbReference type="PROSITE" id="PS00061">
    <property type="entry name" value="ADH_SHORT"/>
    <property type="match status" value="1"/>
</dbReference>
<dbReference type="AlphaFoldDB" id="A0A7D4E1V7"/>
<dbReference type="InterPro" id="IPR036291">
    <property type="entry name" value="NAD(P)-bd_dom_sf"/>
</dbReference>
<proteinExistence type="inferred from homology"/>
<organism evidence="4 5">
    <name type="scientific">Achromobacter pestifer</name>
    <dbReference type="NCBI Taxonomy" id="1353889"/>
    <lineage>
        <taxon>Bacteria</taxon>
        <taxon>Pseudomonadati</taxon>
        <taxon>Pseudomonadota</taxon>
        <taxon>Betaproteobacteria</taxon>
        <taxon>Burkholderiales</taxon>
        <taxon>Alcaligenaceae</taxon>
        <taxon>Achromobacter</taxon>
    </lineage>
</organism>
<evidence type="ECO:0000256" key="2">
    <source>
        <dbReference type="ARBA" id="ARBA00023002"/>
    </source>
</evidence>
<dbReference type="InterPro" id="IPR020904">
    <property type="entry name" value="Sc_DH/Rdtase_CS"/>
</dbReference>
<dbReference type="PANTHER" id="PTHR43669:SF3">
    <property type="entry name" value="ALCOHOL DEHYDROGENASE, PUTATIVE (AFU_ORTHOLOGUE AFUA_3G03445)-RELATED"/>
    <property type="match status" value="1"/>
</dbReference>
<dbReference type="Pfam" id="PF13561">
    <property type="entry name" value="adh_short_C2"/>
    <property type="match status" value="1"/>
</dbReference>
<accession>A0A7D4E1V7</accession>
<dbReference type="InterPro" id="IPR002347">
    <property type="entry name" value="SDR_fam"/>
</dbReference>
<sequence>MRLQDKVALVTGAAGGIGLAIARRFVAEGAYVLLADRKEAELLAAARSLGERAAALVADVTDPADAQKLADECVRRWGSLDICVCNAGVIRAADFLDLKLEDLDAVMNVNVRGTFLVAQAAARAMVAGGRGDGAIVTLSSMTAELAMPDQLAYGASKGAVRQMTKSMALSLAPHGIRVNAIGPGSIDTEILATITSNPEARRTVLSRIPMQRLGSTDEVAKVAVFLASDDASYVTGQTVYADGGRLALNYTVAVQESRGAG</sequence>
<dbReference type="PANTHER" id="PTHR43669">
    <property type="entry name" value="5-KETO-D-GLUCONATE 5-REDUCTASE"/>
    <property type="match status" value="1"/>
</dbReference>
<keyword evidence="2" id="KW-0560">Oxidoreductase</keyword>
<evidence type="ECO:0000313" key="4">
    <source>
        <dbReference type="EMBL" id="QKH39508.1"/>
    </source>
</evidence>